<keyword evidence="2" id="KW-0963">Cytoplasm</keyword>
<dbReference type="Pfam" id="PF13499">
    <property type="entry name" value="EF-hand_7"/>
    <property type="match status" value="1"/>
</dbReference>
<dbReference type="InterPro" id="IPR051426">
    <property type="entry name" value="Peflin/Sorcin_CaBP"/>
</dbReference>
<reference evidence="8" key="1">
    <citation type="submission" date="2016-06" db="EMBL/GenBank/DDBJ databases">
        <authorList>
            <person name="Cuomo C."/>
            <person name="Litvintseva A."/>
            <person name="Heitman J."/>
            <person name="Chen Y."/>
            <person name="Sun S."/>
            <person name="Springer D."/>
            <person name="Dromer F."/>
            <person name="Young S."/>
            <person name="Zeng Q."/>
            <person name="Chapman S."/>
            <person name="Gujja S."/>
            <person name="Saif S."/>
            <person name="Birren B."/>
        </authorList>
    </citation>
    <scope>NUCLEOTIDE SEQUENCE</scope>
    <source>
        <strain evidence="8">CBS 7841</strain>
    </source>
</reference>
<dbReference type="SMART" id="SM00054">
    <property type="entry name" value="EFh"/>
    <property type="match status" value="3"/>
</dbReference>
<dbReference type="GO" id="GO:0048306">
    <property type="term" value="F:calcium-dependent protein binding"/>
    <property type="evidence" value="ECO:0007669"/>
    <property type="project" value="UniProtKB-ARBA"/>
</dbReference>
<keyword evidence="5" id="KW-0106">Calcium</keyword>
<dbReference type="Proteomes" id="UP000094043">
    <property type="component" value="Chromosome 4"/>
</dbReference>
<dbReference type="Gene3D" id="1.10.238.10">
    <property type="entry name" value="EF-hand"/>
    <property type="match status" value="1"/>
</dbReference>
<evidence type="ECO:0000313" key="9">
    <source>
        <dbReference type="Proteomes" id="UP000094043"/>
    </source>
</evidence>
<feature type="domain" description="EF-hand" evidence="7">
    <location>
        <begin position="219"/>
        <end position="254"/>
    </location>
</feature>
<feature type="compositionally biased region" description="Polar residues" evidence="6">
    <location>
        <begin position="137"/>
        <end position="147"/>
    </location>
</feature>
<gene>
    <name evidence="8" type="ORF">L203_103271</name>
</gene>
<dbReference type="InterPro" id="IPR002048">
    <property type="entry name" value="EF_hand_dom"/>
</dbReference>
<keyword evidence="9" id="KW-1185">Reference proteome</keyword>
<dbReference type="InterPro" id="IPR018247">
    <property type="entry name" value="EF_Hand_1_Ca_BS"/>
</dbReference>
<dbReference type="SUPFAM" id="SSF47473">
    <property type="entry name" value="EF-hand"/>
    <property type="match status" value="1"/>
</dbReference>
<feature type="region of interest" description="Disordered" evidence="6">
    <location>
        <begin position="1"/>
        <end position="153"/>
    </location>
</feature>
<keyword evidence="4" id="KW-0677">Repeat</keyword>
<evidence type="ECO:0000256" key="6">
    <source>
        <dbReference type="SAM" id="MobiDB-lite"/>
    </source>
</evidence>
<evidence type="ECO:0000256" key="1">
    <source>
        <dbReference type="ARBA" id="ARBA00004496"/>
    </source>
</evidence>
<dbReference type="InterPro" id="IPR011992">
    <property type="entry name" value="EF-hand-dom_pair"/>
</dbReference>
<organism evidence="8 9">
    <name type="scientific">Cryptococcus depauperatus CBS 7841</name>
    <dbReference type="NCBI Taxonomy" id="1295531"/>
    <lineage>
        <taxon>Eukaryota</taxon>
        <taxon>Fungi</taxon>
        <taxon>Dikarya</taxon>
        <taxon>Basidiomycota</taxon>
        <taxon>Agaricomycotina</taxon>
        <taxon>Tremellomycetes</taxon>
        <taxon>Tremellales</taxon>
        <taxon>Cryptococcaceae</taxon>
        <taxon>Cryptococcus</taxon>
    </lineage>
</organism>
<feature type="compositionally biased region" description="Low complexity" evidence="6">
    <location>
        <begin position="83"/>
        <end position="93"/>
    </location>
</feature>
<dbReference type="CDD" id="cd16180">
    <property type="entry name" value="EFh_PEF_Group_I"/>
    <property type="match status" value="1"/>
</dbReference>
<name>A0AAJ8JT99_9TREE</name>
<feature type="compositionally biased region" description="Low complexity" evidence="6">
    <location>
        <begin position="101"/>
        <end position="110"/>
    </location>
</feature>
<evidence type="ECO:0000256" key="2">
    <source>
        <dbReference type="ARBA" id="ARBA00022490"/>
    </source>
</evidence>
<feature type="domain" description="EF-hand" evidence="7">
    <location>
        <begin position="152"/>
        <end position="187"/>
    </location>
</feature>
<evidence type="ECO:0000256" key="5">
    <source>
        <dbReference type="ARBA" id="ARBA00022837"/>
    </source>
</evidence>
<dbReference type="EMBL" id="CP143787">
    <property type="protein sequence ID" value="WVN88072.1"/>
    <property type="molecule type" value="Genomic_DNA"/>
</dbReference>
<protein>
    <recommendedName>
        <fullName evidence="7">EF-hand domain-containing protein</fullName>
    </recommendedName>
</protein>
<dbReference type="RefSeq" id="XP_066068772.1">
    <property type="nucleotide sequence ID" value="XM_066212675.1"/>
</dbReference>
<dbReference type="GO" id="GO:0005509">
    <property type="term" value="F:calcium ion binding"/>
    <property type="evidence" value="ECO:0007669"/>
    <property type="project" value="InterPro"/>
</dbReference>
<keyword evidence="3" id="KW-0479">Metal-binding</keyword>
<dbReference type="GeneID" id="91087482"/>
<reference evidence="8" key="3">
    <citation type="submission" date="2024-01" db="EMBL/GenBank/DDBJ databases">
        <authorList>
            <person name="Coelho M.A."/>
            <person name="David-Palma M."/>
            <person name="Shea T."/>
            <person name="Sun S."/>
            <person name="Cuomo C.A."/>
            <person name="Heitman J."/>
        </authorList>
    </citation>
    <scope>NUCLEOTIDE SEQUENCE</scope>
    <source>
        <strain evidence="8">CBS 7841</strain>
    </source>
</reference>
<dbReference type="PANTHER" id="PTHR46212">
    <property type="entry name" value="PEFLIN"/>
    <property type="match status" value="1"/>
</dbReference>
<evidence type="ECO:0000313" key="8">
    <source>
        <dbReference type="EMBL" id="WVN88072.1"/>
    </source>
</evidence>
<sequence>MPQYMSAPTPYGSVSAEARRRYEERYAKKRAEEAAKAQAEAQAQQPPPPAQQQHAPSPVVNQGPLRPQVGQGYGGPPHQNYRPPQQQQYHAVPPQQPQYHPPSQQQHVYQNAPPQPHHAEWSRPPPDQAMSPGEHQGGQNVQRTSLVSPPPVEDPELLQMFQQFDSSRTGQLSAFDLQKLLAKDATMEAREDCVKMLMAIFDTDRSGNINFMEFEGLYRYIQDWHGIFRRFDHDRSGLIDTKELHAALLGFGFSLPPVLVDKLEKRFTPPPVPGQAKRQGISFDRFLMACVTVKHFTEAFRRLDPRNTGRITVGYHEFMDVVLDAPS</sequence>
<dbReference type="PANTHER" id="PTHR46212:SF3">
    <property type="entry name" value="GH27120P"/>
    <property type="match status" value="1"/>
</dbReference>
<dbReference type="PROSITE" id="PS00018">
    <property type="entry name" value="EF_HAND_1"/>
    <property type="match status" value="2"/>
</dbReference>
<dbReference type="GO" id="GO:0005737">
    <property type="term" value="C:cytoplasm"/>
    <property type="evidence" value="ECO:0007669"/>
    <property type="project" value="UniProtKB-SubCell"/>
</dbReference>
<feature type="compositionally biased region" description="Basic and acidic residues" evidence="6">
    <location>
        <begin position="17"/>
        <end position="35"/>
    </location>
</feature>
<dbReference type="AlphaFoldDB" id="A0AAJ8JT99"/>
<proteinExistence type="predicted"/>
<evidence type="ECO:0000259" key="7">
    <source>
        <dbReference type="PROSITE" id="PS50222"/>
    </source>
</evidence>
<evidence type="ECO:0000256" key="4">
    <source>
        <dbReference type="ARBA" id="ARBA00022737"/>
    </source>
</evidence>
<evidence type="ECO:0000256" key="3">
    <source>
        <dbReference type="ARBA" id="ARBA00022723"/>
    </source>
</evidence>
<dbReference type="PROSITE" id="PS50222">
    <property type="entry name" value="EF_HAND_2"/>
    <property type="match status" value="2"/>
</dbReference>
<dbReference type="Pfam" id="PF13405">
    <property type="entry name" value="EF-hand_6"/>
    <property type="match status" value="1"/>
</dbReference>
<comment type="subcellular location">
    <subcellularLocation>
        <location evidence="1">Cytoplasm</location>
    </subcellularLocation>
</comment>
<dbReference type="KEGG" id="cdep:91087482"/>
<accession>A0AAJ8JT99</accession>
<reference evidence="8" key="2">
    <citation type="journal article" date="2022" name="Elife">
        <title>Obligate sexual reproduction of a homothallic fungus closely related to the Cryptococcus pathogenic species complex.</title>
        <authorList>
            <person name="Passer A.R."/>
            <person name="Clancey S.A."/>
            <person name="Shea T."/>
            <person name="David-Palma M."/>
            <person name="Averette A.F."/>
            <person name="Boekhout T."/>
            <person name="Porcel B.M."/>
            <person name="Nowrousian M."/>
            <person name="Cuomo C.A."/>
            <person name="Sun S."/>
            <person name="Heitman J."/>
            <person name="Coelho M.A."/>
        </authorList>
    </citation>
    <scope>NUCLEOTIDE SEQUENCE</scope>
    <source>
        <strain evidence="8">CBS 7841</strain>
    </source>
</reference>